<dbReference type="Proteomes" id="UP001501166">
    <property type="component" value="Unassembled WGS sequence"/>
</dbReference>
<sequence>MMEQSANERKILKSQRVLLYVFFIILTFLSIIPFWIVIVNATRSTPQIQQGLSLIPRGEAVNNWEYLIGRGFNVFEGYRNSFIVAFGSTALNLYFSSLTAYALTVYDFKGKAFFWGLVLALIMIPQQVSIIGFYRFMANINLLNSYIPLILPAVSSAPTVFFMKQYLETVYHPALADSARIDGASEVKIFHSIMLPLMKPALATMAIFSFIGSWNNFLLPLILINERSMYTLPMLVQLLTTDGYRQQYGAMYMGITLTIIPLLLLYAFLSRYIIGGVTAGSVKQ</sequence>
<dbReference type="RefSeq" id="WP_425541687.1">
    <property type="nucleotide sequence ID" value="NZ_BAAACW010000093.1"/>
</dbReference>
<dbReference type="SUPFAM" id="SSF161098">
    <property type="entry name" value="MetI-like"/>
    <property type="match status" value="1"/>
</dbReference>
<dbReference type="PANTHER" id="PTHR43744">
    <property type="entry name" value="ABC TRANSPORTER PERMEASE PROTEIN MG189-RELATED-RELATED"/>
    <property type="match status" value="1"/>
</dbReference>
<reference evidence="9 10" key="1">
    <citation type="journal article" date="2019" name="Int. J. Syst. Evol. Microbiol.">
        <title>The Global Catalogue of Microorganisms (GCM) 10K type strain sequencing project: providing services to taxonomists for standard genome sequencing and annotation.</title>
        <authorList>
            <consortium name="The Broad Institute Genomics Platform"/>
            <consortium name="The Broad Institute Genome Sequencing Center for Infectious Disease"/>
            <person name="Wu L."/>
            <person name="Ma J."/>
        </authorList>
    </citation>
    <scope>NUCLEOTIDE SEQUENCE [LARGE SCALE GENOMIC DNA]</scope>
    <source>
        <strain evidence="9 10">JCM 12662</strain>
    </source>
</reference>
<dbReference type="CDD" id="cd06261">
    <property type="entry name" value="TM_PBP2"/>
    <property type="match status" value="1"/>
</dbReference>
<evidence type="ECO:0000256" key="6">
    <source>
        <dbReference type="ARBA" id="ARBA00023136"/>
    </source>
</evidence>
<feature type="domain" description="ABC transmembrane type-1" evidence="8">
    <location>
        <begin position="78"/>
        <end position="269"/>
    </location>
</feature>
<protein>
    <submittedName>
        <fullName evidence="9">Arabinose ABC transporter permease AraQ</fullName>
    </submittedName>
</protein>
<comment type="caution">
    <text evidence="9">The sequence shown here is derived from an EMBL/GenBank/DDBJ whole genome shotgun (WGS) entry which is preliminary data.</text>
</comment>
<dbReference type="PROSITE" id="PS50928">
    <property type="entry name" value="ABC_TM1"/>
    <property type="match status" value="1"/>
</dbReference>
<comment type="similarity">
    <text evidence="7">Belongs to the binding-protein-dependent transport system permease family.</text>
</comment>
<feature type="transmembrane region" description="Helical" evidence="7">
    <location>
        <begin position="249"/>
        <end position="269"/>
    </location>
</feature>
<evidence type="ECO:0000313" key="9">
    <source>
        <dbReference type="EMBL" id="GAA0363080.1"/>
    </source>
</evidence>
<evidence type="ECO:0000313" key="10">
    <source>
        <dbReference type="Proteomes" id="UP001501166"/>
    </source>
</evidence>
<keyword evidence="4 7" id="KW-0812">Transmembrane</keyword>
<evidence type="ECO:0000256" key="5">
    <source>
        <dbReference type="ARBA" id="ARBA00022989"/>
    </source>
</evidence>
<feature type="transmembrane region" description="Helical" evidence="7">
    <location>
        <begin position="82"/>
        <end position="106"/>
    </location>
</feature>
<dbReference type="PANTHER" id="PTHR43744:SF2">
    <property type="entry name" value="ARABINOOLIGOSACCHARIDES TRANSPORT SYSTEM PERMEASE PROTEIN ARAQ"/>
    <property type="match status" value="1"/>
</dbReference>
<dbReference type="InterPro" id="IPR000515">
    <property type="entry name" value="MetI-like"/>
</dbReference>
<evidence type="ECO:0000256" key="1">
    <source>
        <dbReference type="ARBA" id="ARBA00004651"/>
    </source>
</evidence>
<evidence type="ECO:0000256" key="2">
    <source>
        <dbReference type="ARBA" id="ARBA00022448"/>
    </source>
</evidence>
<evidence type="ECO:0000259" key="8">
    <source>
        <dbReference type="PROSITE" id="PS50928"/>
    </source>
</evidence>
<dbReference type="EMBL" id="BAAACW010000093">
    <property type="protein sequence ID" value="GAA0363080.1"/>
    <property type="molecule type" value="Genomic_DNA"/>
</dbReference>
<feature type="transmembrane region" description="Helical" evidence="7">
    <location>
        <begin position="201"/>
        <end position="224"/>
    </location>
</feature>
<name>A0ABN0XGA0_9LACT</name>
<keyword evidence="5 7" id="KW-1133">Transmembrane helix</keyword>
<proteinExistence type="inferred from homology"/>
<feature type="transmembrane region" description="Helical" evidence="7">
    <location>
        <begin position="113"/>
        <end position="134"/>
    </location>
</feature>
<comment type="subcellular location">
    <subcellularLocation>
        <location evidence="1 7">Cell membrane</location>
        <topology evidence="1 7">Multi-pass membrane protein</topology>
    </subcellularLocation>
</comment>
<feature type="transmembrane region" description="Helical" evidence="7">
    <location>
        <begin position="17"/>
        <end position="38"/>
    </location>
</feature>
<organism evidence="9 10">
    <name type="scientific">Alkalibacterium iburiense</name>
    <dbReference type="NCBI Taxonomy" id="290589"/>
    <lineage>
        <taxon>Bacteria</taxon>
        <taxon>Bacillati</taxon>
        <taxon>Bacillota</taxon>
        <taxon>Bacilli</taxon>
        <taxon>Lactobacillales</taxon>
        <taxon>Carnobacteriaceae</taxon>
        <taxon>Alkalibacterium</taxon>
    </lineage>
</organism>
<keyword evidence="6 7" id="KW-0472">Membrane</keyword>
<dbReference type="Gene3D" id="1.10.3720.10">
    <property type="entry name" value="MetI-like"/>
    <property type="match status" value="1"/>
</dbReference>
<keyword evidence="10" id="KW-1185">Reference proteome</keyword>
<evidence type="ECO:0000256" key="4">
    <source>
        <dbReference type="ARBA" id="ARBA00022692"/>
    </source>
</evidence>
<evidence type="ECO:0000256" key="3">
    <source>
        <dbReference type="ARBA" id="ARBA00022475"/>
    </source>
</evidence>
<gene>
    <name evidence="9" type="primary">araQ_2</name>
    <name evidence="9" type="ORF">GCM10008932_14410</name>
</gene>
<dbReference type="InterPro" id="IPR035906">
    <property type="entry name" value="MetI-like_sf"/>
</dbReference>
<accession>A0ABN0XGA0</accession>
<keyword evidence="3" id="KW-1003">Cell membrane</keyword>
<dbReference type="Pfam" id="PF00528">
    <property type="entry name" value="BPD_transp_1"/>
    <property type="match status" value="1"/>
</dbReference>
<keyword evidence="2 7" id="KW-0813">Transport</keyword>
<evidence type="ECO:0000256" key="7">
    <source>
        <dbReference type="RuleBase" id="RU363032"/>
    </source>
</evidence>